<feature type="transmembrane region" description="Helical" evidence="11">
    <location>
        <begin position="60"/>
        <end position="85"/>
    </location>
</feature>
<dbReference type="AlphaFoldDB" id="A0A914BJ94"/>
<accession>A0A914BJ94</accession>
<evidence type="ECO:0000256" key="6">
    <source>
        <dbReference type="ARBA" id="ARBA00023136"/>
    </source>
</evidence>
<dbReference type="PROSITE" id="PS50262">
    <property type="entry name" value="G_PROTEIN_RECEP_F1_2"/>
    <property type="match status" value="1"/>
</dbReference>
<dbReference type="PANTHER" id="PTHR24248:SF125">
    <property type="entry name" value="DOPAMINE D2-LIKE RECEPTOR"/>
    <property type="match status" value="1"/>
</dbReference>
<keyword evidence="2" id="KW-1003">Cell membrane</keyword>
<dbReference type="GO" id="GO:0005886">
    <property type="term" value="C:plasma membrane"/>
    <property type="evidence" value="ECO:0007669"/>
    <property type="project" value="UniProtKB-SubCell"/>
</dbReference>
<keyword evidence="7" id="KW-1015">Disulfide bond</keyword>
<dbReference type="PANTHER" id="PTHR24248">
    <property type="entry name" value="ADRENERGIC RECEPTOR-RELATED G-PROTEIN COUPLED RECEPTOR"/>
    <property type="match status" value="1"/>
</dbReference>
<name>A0A914BJ94_PATMI</name>
<evidence type="ECO:0000256" key="5">
    <source>
        <dbReference type="ARBA" id="ARBA00023040"/>
    </source>
</evidence>
<proteinExistence type="predicted"/>
<dbReference type="SMART" id="SM01381">
    <property type="entry name" value="7TM_GPCR_Srsx"/>
    <property type="match status" value="1"/>
</dbReference>
<reference evidence="13" key="1">
    <citation type="submission" date="2022-11" db="UniProtKB">
        <authorList>
            <consortium name="EnsemblMetazoa"/>
        </authorList>
    </citation>
    <scope>IDENTIFICATION</scope>
</reference>
<dbReference type="GeneID" id="119744484"/>
<dbReference type="InterPro" id="IPR017452">
    <property type="entry name" value="GPCR_Rhodpsn_7TM"/>
</dbReference>
<comment type="subcellular location">
    <subcellularLocation>
        <location evidence="1">Cell membrane</location>
        <topology evidence="1">Multi-pass membrane protein</topology>
    </subcellularLocation>
</comment>
<dbReference type="GO" id="GO:0045202">
    <property type="term" value="C:synapse"/>
    <property type="evidence" value="ECO:0007669"/>
    <property type="project" value="GOC"/>
</dbReference>
<feature type="transmembrane region" description="Helical" evidence="11">
    <location>
        <begin position="183"/>
        <end position="208"/>
    </location>
</feature>
<dbReference type="PRINTS" id="PR00237">
    <property type="entry name" value="GPCRRHODOPSN"/>
</dbReference>
<evidence type="ECO:0000256" key="2">
    <source>
        <dbReference type="ARBA" id="ARBA00022475"/>
    </source>
</evidence>
<keyword evidence="9" id="KW-0807">Transducer</keyword>
<protein>
    <recommendedName>
        <fullName evidence="12">G-protein coupled receptors family 1 profile domain-containing protein</fullName>
    </recommendedName>
</protein>
<sequence>MEETTTAVAFAPPWILGWPLPVQTVFGVVAGAVLLVVLLGNLTVLYTFARTRRLHTYANLYVVGQASADLLVGTLVTPLHAAYWSLGYWPFGHTLCLYLFLIVGASTFHTSYLITLIIAVDRYISIAYPIKHLSYRKTKVALTAIFLAFFIPVCLWLPFFFYWEFAYDGVFVVAPSFCVPVYISNAHVTVAVICVQTWAPILLTAIVYGRVYRIARFASASRKSGPARESATEASTSKATEVTTLDVGIAISKAAGRANLAFSLEDLGTDKGDDRGEEIDEPQRRASSRMGIPHSKSGRGDTLAEIKTVSSRNKLKGNKALRTLTPIFISMLLSGLPWAIISIVFVICPTCLPSIVNQSAVFLTRTFGAINPFCYAIANPLYRRAFLKIVCAKRNP</sequence>
<feature type="transmembrane region" description="Helical" evidence="11">
    <location>
        <begin position="97"/>
        <end position="120"/>
    </location>
</feature>
<keyword evidence="14" id="KW-1185">Reference proteome</keyword>
<evidence type="ECO:0000256" key="10">
    <source>
        <dbReference type="SAM" id="MobiDB-lite"/>
    </source>
</evidence>
<keyword evidence="6 11" id="KW-0472">Membrane</keyword>
<dbReference type="GO" id="GO:0004930">
    <property type="term" value="F:G protein-coupled receptor activity"/>
    <property type="evidence" value="ECO:0007669"/>
    <property type="project" value="UniProtKB-KW"/>
</dbReference>
<dbReference type="Pfam" id="PF00001">
    <property type="entry name" value="7tm_1"/>
    <property type="match status" value="1"/>
</dbReference>
<evidence type="ECO:0000256" key="4">
    <source>
        <dbReference type="ARBA" id="ARBA00022989"/>
    </source>
</evidence>
<organism evidence="13 14">
    <name type="scientific">Patiria miniata</name>
    <name type="common">Bat star</name>
    <name type="synonym">Asterina miniata</name>
    <dbReference type="NCBI Taxonomy" id="46514"/>
    <lineage>
        <taxon>Eukaryota</taxon>
        <taxon>Metazoa</taxon>
        <taxon>Echinodermata</taxon>
        <taxon>Eleutherozoa</taxon>
        <taxon>Asterozoa</taxon>
        <taxon>Asteroidea</taxon>
        <taxon>Valvatacea</taxon>
        <taxon>Valvatida</taxon>
        <taxon>Asterinidae</taxon>
        <taxon>Patiria</taxon>
    </lineage>
</organism>
<evidence type="ECO:0000256" key="1">
    <source>
        <dbReference type="ARBA" id="ARBA00004651"/>
    </source>
</evidence>
<evidence type="ECO:0000256" key="3">
    <source>
        <dbReference type="ARBA" id="ARBA00022692"/>
    </source>
</evidence>
<evidence type="ECO:0000256" key="8">
    <source>
        <dbReference type="ARBA" id="ARBA00023170"/>
    </source>
</evidence>
<feature type="domain" description="G-protein coupled receptors family 1 profile" evidence="12">
    <location>
        <begin position="40"/>
        <end position="375"/>
    </location>
</feature>
<keyword evidence="8" id="KW-0675">Receptor</keyword>
<feature type="region of interest" description="Disordered" evidence="10">
    <location>
        <begin position="269"/>
        <end position="299"/>
    </location>
</feature>
<keyword evidence="3 11" id="KW-0812">Transmembrane</keyword>
<keyword evidence="4 11" id="KW-1133">Transmembrane helix</keyword>
<evidence type="ECO:0000313" key="13">
    <source>
        <dbReference type="EnsemblMetazoa" id="XP_038076348.1"/>
    </source>
</evidence>
<dbReference type="SUPFAM" id="SSF81321">
    <property type="entry name" value="Family A G protein-coupled receptor-like"/>
    <property type="match status" value="1"/>
</dbReference>
<dbReference type="Gene3D" id="1.20.1070.10">
    <property type="entry name" value="Rhodopsin 7-helix transmembrane proteins"/>
    <property type="match status" value="1"/>
</dbReference>
<evidence type="ECO:0000313" key="14">
    <source>
        <dbReference type="Proteomes" id="UP000887568"/>
    </source>
</evidence>
<evidence type="ECO:0000259" key="12">
    <source>
        <dbReference type="PROSITE" id="PS50262"/>
    </source>
</evidence>
<dbReference type="GO" id="GO:0001591">
    <property type="term" value="F:dopamine neurotransmitter receptor activity, coupled via Gi/Go"/>
    <property type="evidence" value="ECO:0007669"/>
    <property type="project" value="TreeGrafter"/>
</dbReference>
<feature type="transmembrane region" description="Helical" evidence="11">
    <location>
        <begin position="140"/>
        <end position="163"/>
    </location>
</feature>
<evidence type="ECO:0000256" key="11">
    <source>
        <dbReference type="SAM" id="Phobius"/>
    </source>
</evidence>
<dbReference type="Proteomes" id="UP000887568">
    <property type="component" value="Unplaced"/>
</dbReference>
<dbReference type="EnsemblMetazoa" id="XM_038220420.1">
    <property type="protein sequence ID" value="XP_038076348.1"/>
    <property type="gene ID" value="LOC119744484"/>
</dbReference>
<evidence type="ECO:0000256" key="9">
    <source>
        <dbReference type="ARBA" id="ARBA00023224"/>
    </source>
</evidence>
<feature type="transmembrane region" description="Helical" evidence="11">
    <location>
        <begin position="25"/>
        <end position="48"/>
    </location>
</feature>
<dbReference type="RefSeq" id="XP_038076348.1">
    <property type="nucleotide sequence ID" value="XM_038220420.1"/>
</dbReference>
<evidence type="ECO:0000256" key="7">
    <source>
        <dbReference type="ARBA" id="ARBA00023157"/>
    </source>
</evidence>
<keyword evidence="5" id="KW-0297">G-protein coupled receptor</keyword>
<dbReference type="OrthoDB" id="2105199at2759"/>
<dbReference type="InterPro" id="IPR000276">
    <property type="entry name" value="GPCR_Rhodpsn"/>
</dbReference>
<feature type="transmembrane region" description="Helical" evidence="11">
    <location>
        <begin position="324"/>
        <end position="347"/>
    </location>
</feature>